<accession>A0A4Q9DL13</accession>
<keyword evidence="1" id="KW-0472">Membrane</keyword>
<protein>
    <submittedName>
        <fullName evidence="2">Uncharacterized protein</fullName>
    </submittedName>
</protein>
<feature type="transmembrane region" description="Helical" evidence="1">
    <location>
        <begin position="59"/>
        <end position="77"/>
    </location>
</feature>
<dbReference type="AlphaFoldDB" id="A0A4Q9DL13"/>
<gene>
    <name evidence="2" type="ORF">EYB31_21895</name>
</gene>
<sequence length="207" mass="24120">MRIFPFLLTVVIFVLFYVIARPYQYSMSPFEFYGISYGFVLLCLIRFIMALLKRPFRKARFLLLFVVLSLMSYYTYIEYKDQTVNFRIQNKISAYLPDVPLNIAYYQRLDPQTVQAYYLDEEPPSNNLSQEKGTKAVYVKKPIPAGQSVDQYTLLFKAPYAINDADISAKQCFNFIMCNYYYSGEVLLDPDSGELLGLSLYNKGIEK</sequence>
<keyword evidence="3" id="KW-1185">Reference proteome</keyword>
<comment type="caution">
    <text evidence="2">The sequence shown here is derived from an EMBL/GenBank/DDBJ whole genome shotgun (WGS) entry which is preliminary data.</text>
</comment>
<dbReference type="EMBL" id="SIRE01000016">
    <property type="protein sequence ID" value="TBL75651.1"/>
    <property type="molecule type" value="Genomic_DNA"/>
</dbReference>
<name>A0A4Q9DL13_9BACL</name>
<reference evidence="2 3" key="1">
    <citation type="submission" date="2019-02" db="EMBL/GenBank/DDBJ databases">
        <title>Paenibacillus sp. nov., isolated from surface-sterilized tissue of Thalictrum simplex L.</title>
        <authorList>
            <person name="Tuo L."/>
        </authorList>
    </citation>
    <scope>NUCLEOTIDE SEQUENCE [LARGE SCALE GENOMIC DNA]</scope>
    <source>
        <strain evidence="2 3">N2SHLJ1</strain>
    </source>
</reference>
<dbReference type="Proteomes" id="UP000293142">
    <property type="component" value="Unassembled WGS sequence"/>
</dbReference>
<organism evidence="2 3">
    <name type="scientific">Paenibacillus thalictri</name>
    <dbReference type="NCBI Taxonomy" id="2527873"/>
    <lineage>
        <taxon>Bacteria</taxon>
        <taxon>Bacillati</taxon>
        <taxon>Bacillota</taxon>
        <taxon>Bacilli</taxon>
        <taxon>Bacillales</taxon>
        <taxon>Paenibacillaceae</taxon>
        <taxon>Paenibacillus</taxon>
    </lineage>
</organism>
<proteinExistence type="predicted"/>
<evidence type="ECO:0000313" key="2">
    <source>
        <dbReference type="EMBL" id="TBL75651.1"/>
    </source>
</evidence>
<keyword evidence="1" id="KW-0812">Transmembrane</keyword>
<feature type="transmembrane region" description="Helical" evidence="1">
    <location>
        <begin position="30"/>
        <end position="52"/>
    </location>
</feature>
<evidence type="ECO:0000256" key="1">
    <source>
        <dbReference type="SAM" id="Phobius"/>
    </source>
</evidence>
<evidence type="ECO:0000313" key="3">
    <source>
        <dbReference type="Proteomes" id="UP000293142"/>
    </source>
</evidence>
<keyword evidence="1" id="KW-1133">Transmembrane helix</keyword>
<dbReference type="RefSeq" id="WP_165452545.1">
    <property type="nucleotide sequence ID" value="NZ_SIRE01000016.1"/>
</dbReference>